<dbReference type="PANTHER" id="PTHR30344:SF1">
    <property type="entry name" value="6-PHOSPHOGLUCONOLACTONASE"/>
    <property type="match status" value="1"/>
</dbReference>
<protein>
    <recommendedName>
        <fullName evidence="5">6-phosphogluconolactonase</fullName>
    </recommendedName>
</protein>
<proteinExistence type="inferred from homology"/>
<dbReference type="Proteomes" id="UP001175353">
    <property type="component" value="Unassembled WGS sequence"/>
</dbReference>
<dbReference type="SUPFAM" id="SSF51004">
    <property type="entry name" value="C-terminal (heme d1) domain of cytochrome cd1-nitrite reductase"/>
    <property type="match status" value="1"/>
</dbReference>
<evidence type="ECO:0000256" key="1">
    <source>
        <dbReference type="ARBA" id="ARBA00005564"/>
    </source>
</evidence>
<reference evidence="3" key="1">
    <citation type="submission" date="2023-06" db="EMBL/GenBank/DDBJ databases">
        <title>Black Yeasts Isolated from many extreme environments.</title>
        <authorList>
            <person name="Coleine C."/>
            <person name="Stajich J.E."/>
            <person name="Selbmann L."/>
        </authorList>
    </citation>
    <scope>NUCLEOTIDE SEQUENCE</scope>
    <source>
        <strain evidence="3">CCFEE 5200</strain>
    </source>
</reference>
<dbReference type="InterPro" id="IPR011048">
    <property type="entry name" value="Haem_d1_sf"/>
</dbReference>
<dbReference type="InterPro" id="IPR015943">
    <property type="entry name" value="WD40/YVTN_repeat-like_dom_sf"/>
</dbReference>
<dbReference type="Gene3D" id="2.130.10.10">
    <property type="entry name" value="YVTN repeat-like/Quinoprotein amine dehydrogenase"/>
    <property type="match status" value="1"/>
</dbReference>
<dbReference type="EMBL" id="JAUJLE010000212">
    <property type="protein sequence ID" value="KAK0967978.1"/>
    <property type="molecule type" value="Genomic_DNA"/>
</dbReference>
<evidence type="ECO:0008006" key="5">
    <source>
        <dbReference type="Google" id="ProtNLM"/>
    </source>
</evidence>
<accession>A0AAN6K717</accession>
<organism evidence="3 4">
    <name type="scientific">Friedmanniomyces endolithicus</name>
    <dbReference type="NCBI Taxonomy" id="329885"/>
    <lineage>
        <taxon>Eukaryota</taxon>
        <taxon>Fungi</taxon>
        <taxon>Dikarya</taxon>
        <taxon>Ascomycota</taxon>
        <taxon>Pezizomycotina</taxon>
        <taxon>Dothideomycetes</taxon>
        <taxon>Dothideomycetidae</taxon>
        <taxon>Mycosphaerellales</taxon>
        <taxon>Teratosphaeriaceae</taxon>
        <taxon>Friedmanniomyces</taxon>
    </lineage>
</organism>
<feature type="signal peptide" evidence="2">
    <location>
        <begin position="1"/>
        <end position="16"/>
    </location>
</feature>
<keyword evidence="4" id="KW-1185">Reference proteome</keyword>
<sequence>MHVSFTALSAAATVSATNLFVSDYSGTVTTFSLTVNTTGSYALNQTFQTTECAPNPSWLTVDIDRGLLFCLNEGLNSVNGSLSSFTINRDGSLSHVKNETTISGPVNGVIYGNAAGQRGIALAHYTGSAVSSWLLEGGGKFELNQNIPYTLAKPGPNAARQDAPHEHEAILDPTGQYIIVPDLGADLKLAPLVAAPGSGPRHGAFWNPYAVTGAGSPTYFYLVSELASTVTGYSVTYLPNNGGLNFTEVFKSSTYGLLNQPAYNAPAEIHVTPDNRFIIISNRNNTSFNLPEPNGSLLPSDSFTTFRLLPDGTLAWVQIWPSGGMYPRQFSIDGTGSLIAVGNQNSQNVVVLSRDVSTGLIGEPVARMSLPGNTTCVMWDEWNA</sequence>
<comment type="caution">
    <text evidence="3">The sequence shown here is derived from an EMBL/GenBank/DDBJ whole genome shotgun (WGS) entry which is preliminary data.</text>
</comment>
<evidence type="ECO:0000256" key="2">
    <source>
        <dbReference type="SAM" id="SignalP"/>
    </source>
</evidence>
<evidence type="ECO:0000313" key="3">
    <source>
        <dbReference type="EMBL" id="KAK0967978.1"/>
    </source>
</evidence>
<dbReference type="GO" id="GO:0017057">
    <property type="term" value="F:6-phosphogluconolactonase activity"/>
    <property type="evidence" value="ECO:0007669"/>
    <property type="project" value="TreeGrafter"/>
</dbReference>
<gene>
    <name evidence="3" type="ORF">LTR91_016904</name>
</gene>
<feature type="chain" id="PRO_5042846132" description="6-phosphogluconolactonase" evidence="2">
    <location>
        <begin position="17"/>
        <end position="384"/>
    </location>
</feature>
<dbReference type="AlphaFoldDB" id="A0AAN6K717"/>
<name>A0AAN6K717_9PEZI</name>
<dbReference type="InterPro" id="IPR050282">
    <property type="entry name" value="Cycloisomerase_2"/>
</dbReference>
<dbReference type="Pfam" id="PF10282">
    <property type="entry name" value="Lactonase"/>
    <property type="match status" value="1"/>
</dbReference>
<dbReference type="InterPro" id="IPR019405">
    <property type="entry name" value="Lactonase_7-beta_prop"/>
</dbReference>
<keyword evidence="2" id="KW-0732">Signal</keyword>
<comment type="similarity">
    <text evidence="1">Belongs to the cycloisomerase 2 family.</text>
</comment>
<evidence type="ECO:0000313" key="4">
    <source>
        <dbReference type="Proteomes" id="UP001175353"/>
    </source>
</evidence>
<dbReference type="PANTHER" id="PTHR30344">
    <property type="entry name" value="6-PHOSPHOGLUCONOLACTONASE-RELATED"/>
    <property type="match status" value="1"/>
</dbReference>